<evidence type="ECO:0000259" key="11">
    <source>
        <dbReference type="Pfam" id="PF00593"/>
    </source>
</evidence>
<dbReference type="Gene3D" id="2.60.40.1120">
    <property type="entry name" value="Carboxypeptidase-like, regulatory domain"/>
    <property type="match status" value="1"/>
</dbReference>
<feature type="signal peptide" evidence="10">
    <location>
        <begin position="1"/>
        <end position="22"/>
    </location>
</feature>
<gene>
    <name evidence="13" type="ORF">ACFOWS_03675</name>
</gene>
<comment type="subcellular location">
    <subcellularLocation>
        <location evidence="1 8">Cell outer membrane</location>
        <topology evidence="1 8">Multi-pass membrane protein</topology>
    </subcellularLocation>
</comment>
<dbReference type="Pfam" id="PF00593">
    <property type="entry name" value="TonB_dep_Rec_b-barrel"/>
    <property type="match status" value="1"/>
</dbReference>
<dbReference type="InterPro" id="IPR001611">
    <property type="entry name" value="Leu-rich_rpt"/>
</dbReference>
<dbReference type="EMBL" id="JBHSCL010000004">
    <property type="protein sequence ID" value="MFC4219214.1"/>
    <property type="molecule type" value="Genomic_DNA"/>
</dbReference>
<dbReference type="RefSeq" id="WP_379762631.1">
    <property type="nucleotide sequence ID" value="NZ_JBHSCL010000004.1"/>
</dbReference>
<dbReference type="PROSITE" id="PS52016">
    <property type="entry name" value="TONB_DEPENDENT_REC_3"/>
    <property type="match status" value="1"/>
</dbReference>
<dbReference type="InterPro" id="IPR012910">
    <property type="entry name" value="Plug_dom"/>
</dbReference>
<dbReference type="Proteomes" id="UP001595841">
    <property type="component" value="Unassembled WGS sequence"/>
</dbReference>
<keyword evidence="4 8" id="KW-0812">Transmembrane</keyword>
<evidence type="ECO:0000256" key="9">
    <source>
        <dbReference type="RuleBase" id="RU003357"/>
    </source>
</evidence>
<evidence type="ECO:0000256" key="6">
    <source>
        <dbReference type="ARBA" id="ARBA00023136"/>
    </source>
</evidence>
<reference evidence="14" key="1">
    <citation type="journal article" date="2019" name="Int. J. Syst. Evol. Microbiol.">
        <title>The Global Catalogue of Microorganisms (GCM) 10K type strain sequencing project: providing services to taxonomists for standard genome sequencing and annotation.</title>
        <authorList>
            <consortium name="The Broad Institute Genomics Platform"/>
            <consortium name="The Broad Institute Genome Sequencing Center for Infectious Disease"/>
            <person name="Wu L."/>
            <person name="Ma J."/>
        </authorList>
    </citation>
    <scope>NUCLEOTIDE SEQUENCE [LARGE SCALE GENOMIC DNA]</scope>
    <source>
        <strain evidence="14">CGMCC 1.15774</strain>
    </source>
</reference>
<organism evidence="13 14">
    <name type="scientific">Flagellimonas marina</name>
    <dbReference type="NCBI Taxonomy" id="1775168"/>
    <lineage>
        <taxon>Bacteria</taxon>
        <taxon>Pseudomonadati</taxon>
        <taxon>Bacteroidota</taxon>
        <taxon>Flavobacteriia</taxon>
        <taxon>Flavobacteriales</taxon>
        <taxon>Flavobacteriaceae</taxon>
        <taxon>Flagellimonas</taxon>
    </lineage>
</organism>
<keyword evidence="3 8" id="KW-1134">Transmembrane beta strand</keyword>
<dbReference type="PROSITE" id="PS51450">
    <property type="entry name" value="LRR"/>
    <property type="match status" value="1"/>
</dbReference>
<proteinExistence type="inferred from homology"/>
<name>A0ABV8PJY5_9FLAO</name>
<evidence type="ECO:0000256" key="8">
    <source>
        <dbReference type="PROSITE-ProRule" id="PRU01360"/>
    </source>
</evidence>
<evidence type="ECO:0000259" key="12">
    <source>
        <dbReference type="Pfam" id="PF07715"/>
    </source>
</evidence>
<evidence type="ECO:0000256" key="1">
    <source>
        <dbReference type="ARBA" id="ARBA00004571"/>
    </source>
</evidence>
<keyword evidence="2 8" id="KW-0813">Transport</keyword>
<comment type="similarity">
    <text evidence="8 9">Belongs to the TonB-dependent receptor family.</text>
</comment>
<dbReference type="Gene3D" id="2.40.170.20">
    <property type="entry name" value="TonB-dependent receptor, beta-barrel domain"/>
    <property type="match status" value="1"/>
</dbReference>
<evidence type="ECO:0000313" key="14">
    <source>
        <dbReference type="Proteomes" id="UP001595841"/>
    </source>
</evidence>
<evidence type="ECO:0000313" key="13">
    <source>
        <dbReference type="EMBL" id="MFC4219214.1"/>
    </source>
</evidence>
<feature type="chain" id="PRO_5045652677" evidence="10">
    <location>
        <begin position="23"/>
        <end position="1078"/>
    </location>
</feature>
<dbReference type="NCBIfam" id="TIGR04056">
    <property type="entry name" value="OMP_RagA_SusC"/>
    <property type="match status" value="1"/>
</dbReference>
<evidence type="ECO:0000256" key="5">
    <source>
        <dbReference type="ARBA" id="ARBA00023077"/>
    </source>
</evidence>
<evidence type="ECO:0000256" key="10">
    <source>
        <dbReference type="SAM" id="SignalP"/>
    </source>
</evidence>
<dbReference type="InterPro" id="IPR039426">
    <property type="entry name" value="TonB-dep_rcpt-like"/>
</dbReference>
<dbReference type="InterPro" id="IPR037066">
    <property type="entry name" value="Plug_dom_sf"/>
</dbReference>
<keyword evidence="5 9" id="KW-0798">TonB box</keyword>
<sequence length="1078" mass="117337">MKVTKLFGTLAFLIVFMTSAWSQEKTITGTIVDQGGLPLPGVNIVVENTANGTQSDFDGNYTINASAGQTLIFTYLGQRTERRKIGAQNVINVQMEEDTQALEEVVITAQGIRKEKKALGYAVTNLGSEKVENRPEADLARVLTGKASGVNVIGTGGLAGSGTNIRIRGNVSITGNNQPLFVVNGVPFNTSTNAESNVTTGNGSVSASSRFLDLDPNNIEDISILKGLSATVLYGNLGRNGVILITTKTGASETVNKGFEVSVNQSVFVNEIANLPDYQNIYGQGGDNTTNFTFVGNWGGRFDAGETVNHHYNQPQFAEAFPEFQGVTVPYKAFKNNVQDFFRKGLGRTTSINASKSTENITYNVNLGHTDEDGFVPGNNINRTNFGLGGSIKLSNKFRINGSFNFSTSNFTTPPVSAGNGTGNFSVFFRTLFIPRNLDLNGLPFQNPLDGSNIYYRPDQENPRWLVANSQEQIKTNRFYNSISTSYDFSDQVALTYRIGLDTYTENQQFYVNRGGVSSLLAQQGFLKTTSGVNTIWDHSLILNVNSVQLAENLGFTSSLGFNAYSESYEKFGQVSTDQVVFGFIDHTNFATQSNADPLGSNLDFRQTVNTLGLYGSLGFDYSNFLYLTLAGRNDWSSTVEQANRSLFYPSASMSFVPTSAIPELKGNFLNFLKFRFGYGTSAGFPGPYNTRPTLALGTAQFTTRSGSLINVNSSGGLGTGLDVFPNPDLKPELHREFEAGVEANFWDSRINLEVSVYKRDSKDQILGKILDPSTGFDRTTINAGQINTEGIEVDFGIDVFRNEDGFQWNTNFNFTADQNEVVDLPGGDDVFISGFSNLGNYAIEGQPLGVIRGSYAVRDDQGNFLINPLDGNIIDSDALGLDNEVIGDPNPDWRLVTSNTFAYKTLSLSAQVEYTHGGDFSSATIGNLLRRGVTTDTQDREGSFIIPGVLANPNTGQVLLDQSGNPIPNTIQQGTNEIYFLNYLDPSGQGIYDGSVVRLREVSLTYALPRKFLDKTPFGSLSFSVLGQNMWYWAPNVPSGTNFDPEVISTGVGNGMGLDFLTTPTSKKYGFSIKATF</sequence>
<accession>A0ABV8PJY5</accession>
<keyword evidence="7 8" id="KW-0998">Cell outer membrane</keyword>
<evidence type="ECO:0000256" key="3">
    <source>
        <dbReference type="ARBA" id="ARBA00022452"/>
    </source>
</evidence>
<dbReference type="InterPro" id="IPR023996">
    <property type="entry name" value="TonB-dep_OMP_SusC/RagA"/>
</dbReference>
<keyword evidence="10" id="KW-0732">Signal</keyword>
<dbReference type="Gene3D" id="2.170.130.10">
    <property type="entry name" value="TonB-dependent receptor, plug domain"/>
    <property type="match status" value="1"/>
</dbReference>
<dbReference type="InterPro" id="IPR000531">
    <property type="entry name" value="Beta-barrel_TonB"/>
</dbReference>
<evidence type="ECO:0000256" key="7">
    <source>
        <dbReference type="ARBA" id="ARBA00023237"/>
    </source>
</evidence>
<feature type="domain" description="TonB-dependent receptor-like beta-barrel" evidence="11">
    <location>
        <begin position="435"/>
        <end position="842"/>
    </location>
</feature>
<evidence type="ECO:0000256" key="2">
    <source>
        <dbReference type="ARBA" id="ARBA00022448"/>
    </source>
</evidence>
<dbReference type="Pfam" id="PF13715">
    <property type="entry name" value="CarbopepD_reg_2"/>
    <property type="match status" value="1"/>
</dbReference>
<evidence type="ECO:0000256" key="4">
    <source>
        <dbReference type="ARBA" id="ARBA00022692"/>
    </source>
</evidence>
<dbReference type="InterPro" id="IPR008969">
    <property type="entry name" value="CarboxyPept-like_regulatory"/>
</dbReference>
<keyword evidence="6 8" id="KW-0472">Membrane</keyword>
<dbReference type="SUPFAM" id="SSF56935">
    <property type="entry name" value="Porins"/>
    <property type="match status" value="1"/>
</dbReference>
<keyword evidence="14" id="KW-1185">Reference proteome</keyword>
<dbReference type="SUPFAM" id="SSF49464">
    <property type="entry name" value="Carboxypeptidase regulatory domain-like"/>
    <property type="match status" value="1"/>
</dbReference>
<feature type="domain" description="TonB-dependent receptor plug" evidence="12">
    <location>
        <begin position="117"/>
        <end position="242"/>
    </location>
</feature>
<dbReference type="InterPro" id="IPR036942">
    <property type="entry name" value="Beta-barrel_TonB_sf"/>
</dbReference>
<protein>
    <submittedName>
        <fullName evidence="13">SusC/RagA family TonB-linked outer membrane protein</fullName>
    </submittedName>
</protein>
<comment type="caution">
    <text evidence="13">The sequence shown here is derived from an EMBL/GenBank/DDBJ whole genome shotgun (WGS) entry which is preliminary data.</text>
</comment>
<dbReference type="Pfam" id="PF07715">
    <property type="entry name" value="Plug"/>
    <property type="match status" value="1"/>
</dbReference>